<reference evidence="1 2" key="1">
    <citation type="journal article" date="2012" name="J. Bacteriol.">
        <title>Complete genome sequence of the metabolically versatile halophilic archaeon Haloferax mediterranei, a poly(3-hydroxybutyrate-co-3-hydroxyvalerate) producer.</title>
        <authorList>
            <person name="Han J."/>
            <person name="Zhang F."/>
            <person name="Hou J."/>
            <person name="Liu X."/>
            <person name="Li M."/>
            <person name="Liu H."/>
            <person name="Cai L."/>
            <person name="Zhang B."/>
            <person name="Chen Y."/>
            <person name="Zhou J."/>
            <person name="Hu S."/>
            <person name="Xiang H."/>
        </authorList>
    </citation>
    <scope>NUCLEOTIDE SEQUENCE [LARGE SCALE GENOMIC DNA]</scope>
    <source>
        <strain evidence="2">ATCC 33500 / DSM 1411 / JCM 8866 / NBRC 14739 / NCIMB 2177 / R-4</strain>
    </source>
</reference>
<gene>
    <name evidence="1" type="ordered locus">HFX_2919</name>
</gene>
<dbReference type="KEGG" id="hme:HFX_2919"/>
<protein>
    <submittedName>
        <fullName evidence="1">Uncharacterized protein</fullName>
    </submittedName>
</protein>
<dbReference type="AlphaFoldDB" id="I3R8M9"/>
<evidence type="ECO:0000313" key="2">
    <source>
        <dbReference type="Proteomes" id="UP000006469"/>
    </source>
</evidence>
<dbReference type="HOGENOM" id="CLU_2366119_0_0_2"/>
<dbReference type="Proteomes" id="UP000006469">
    <property type="component" value="Chromosome"/>
</dbReference>
<dbReference type="EMBL" id="CP001868">
    <property type="protein sequence ID" value="AFK20589.1"/>
    <property type="molecule type" value="Genomic_DNA"/>
</dbReference>
<accession>I3R8M9</accession>
<evidence type="ECO:0000313" key="1">
    <source>
        <dbReference type="EMBL" id="AFK20589.1"/>
    </source>
</evidence>
<proteinExistence type="predicted"/>
<organism evidence="1 2">
    <name type="scientific">Haloferax mediterranei (strain ATCC 33500 / DSM 1411 / JCM 8866 / NBRC 14739 / NCIMB 2177 / R-4)</name>
    <name type="common">Halobacterium mediterranei</name>
    <dbReference type="NCBI Taxonomy" id="523841"/>
    <lineage>
        <taxon>Archaea</taxon>
        <taxon>Methanobacteriati</taxon>
        <taxon>Methanobacteriota</taxon>
        <taxon>Stenosarchaea group</taxon>
        <taxon>Halobacteria</taxon>
        <taxon>Halobacteriales</taxon>
        <taxon>Haloferacaceae</taxon>
        <taxon>Haloferax</taxon>
    </lineage>
</organism>
<sequence>MDVGIDKSGGDDQPCDVPCLTFDFVADRLDSPGRLGYDHVCLANSIGIDDPCTGECEHASHKPGKPPKGVGVGEVKRRNYLGRHIAAQSTHQPIN</sequence>
<name>I3R8M9_HALMT</name>